<organism evidence="5 6">
    <name type="scientific">Chlamydomonas eustigma</name>
    <dbReference type="NCBI Taxonomy" id="1157962"/>
    <lineage>
        <taxon>Eukaryota</taxon>
        <taxon>Viridiplantae</taxon>
        <taxon>Chlorophyta</taxon>
        <taxon>core chlorophytes</taxon>
        <taxon>Chlorophyceae</taxon>
        <taxon>CS clade</taxon>
        <taxon>Chlamydomonadales</taxon>
        <taxon>Chlamydomonadaceae</taxon>
        <taxon>Chlamydomonas</taxon>
    </lineage>
</organism>
<feature type="region of interest" description="Disordered" evidence="1">
    <location>
        <begin position="602"/>
        <end position="627"/>
    </location>
</feature>
<evidence type="ECO:0000256" key="1">
    <source>
        <dbReference type="SAM" id="MobiDB-lite"/>
    </source>
</evidence>
<feature type="domain" description="Plastid division protein CDP1-like 1st alpha solenoid" evidence="4">
    <location>
        <begin position="137"/>
        <end position="289"/>
    </location>
</feature>
<gene>
    <name evidence="5" type="ORF">CEUSTIGMA_g7175.t1</name>
</gene>
<dbReference type="Pfam" id="PF13355">
    <property type="entry name" value="ARC6-like_IMS"/>
    <property type="match status" value="1"/>
</dbReference>
<evidence type="ECO:0000259" key="3">
    <source>
        <dbReference type="Pfam" id="PF23468"/>
    </source>
</evidence>
<feature type="domain" description="Plastid division protein CDP1-like 2nd alpha solenoid" evidence="3">
    <location>
        <begin position="348"/>
        <end position="511"/>
    </location>
</feature>
<dbReference type="Pfam" id="PF25515">
    <property type="entry name" value="Arm_PDR"/>
    <property type="match status" value="1"/>
</dbReference>
<keyword evidence="6" id="KW-1185">Reference proteome</keyword>
<feature type="domain" description="Plastid division protein CDP1-like IMS" evidence="2">
    <location>
        <begin position="644"/>
        <end position="757"/>
    </location>
</feature>
<dbReference type="AlphaFoldDB" id="A0A250X9I1"/>
<feature type="region of interest" description="Disordered" evidence="1">
    <location>
        <begin position="416"/>
        <end position="435"/>
    </location>
</feature>
<proteinExistence type="predicted"/>
<comment type="caution">
    <text evidence="5">The sequence shown here is derived from an EMBL/GenBank/DDBJ whole genome shotgun (WGS) entry which is preliminary data.</text>
</comment>
<dbReference type="InterPro" id="IPR044685">
    <property type="entry name" value="CPD1-like"/>
</dbReference>
<dbReference type="PANTHER" id="PTHR33925:SF1">
    <property type="entry name" value="PROTEIN ACCUMULATION AND REPLICATION OF CHLOROPLASTS 6, CHLOROPLASTIC"/>
    <property type="match status" value="1"/>
</dbReference>
<protein>
    <submittedName>
        <fullName evidence="5">Uncharacterized protein</fullName>
    </submittedName>
</protein>
<evidence type="ECO:0000259" key="4">
    <source>
        <dbReference type="Pfam" id="PF25515"/>
    </source>
</evidence>
<dbReference type="InterPro" id="IPR025344">
    <property type="entry name" value="CDP1-like_IMS"/>
</dbReference>
<dbReference type="EMBL" id="BEGY01000045">
    <property type="protein sequence ID" value="GAX79734.1"/>
    <property type="molecule type" value="Genomic_DNA"/>
</dbReference>
<dbReference type="OrthoDB" id="512200at2759"/>
<dbReference type="STRING" id="1157962.A0A250X9I1"/>
<dbReference type="PANTHER" id="PTHR33925">
    <property type="entry name" value="PLASTID DIVISION PROTEIN CDP1, CHLOROPLASTIC-RELATED"/>
    <property type="match status" value="1"/>
</dbReference>
<evidence type="ECO:0000313" key="5">
    <source>
        <dbReference type="EMBL" id="GAX79734.1"/>
    </source>
</evidence>
<reference evidence="5 6" key="1">
    <citation type="submission" date="2017-08" db="EMBL/GenBank/DDBJ databases">
        <title>Acidophilic green algal genome provides insights into adaptation to an acidic environment.</title>
        <authorList>
            <person name="Hirooka S."/>
            <person name="Hirose Y."/>
            <person name="Kanesaki Y."/>
            <person name="Higuchi S."/>
            <person name="Fujiwara T."/>
            <person name="Onuma R."/>
            <person name="Era A."/>
            <person name="Ohbayashi R."/>
            <person name="Uzuka A."/>
            <person name="Nozaki H."/>
            <person name="Yoshikawa H."/>
            <person name="Miyagishima S.Y."/>
        </authorList>
    </citation>
    <scope>NUCLEOTIDE SEQUENCE [LARGE SCALE GENOMIC DNA]</scope>
    <source>
        <strain evidence="5 6">NIES-2499</strain>
    </source>
</reference>
<dbReference type="Proteomes" id="UP000232323">
    <property type="component" value="Unassembled WGS sequence"/>
</dbReference>
<evidence type="ECO:0000259" key="2">
    <source>
        <dbReference type="Pfam" id="PF13355"/>
    </source>
</evidence>
<accession>A0A250X9I1</accession>
<evidence type="ECO:0000313" key="6">
    <source>
        <dbReference type="Proteomes" id="UP000232323"/>
    </source>
</evidence>
<dbReference type="InterPro" id="IPR058032">
    <property type="entry name" value="CDP1-like_a_solenoid_1"/>
</dbReference>
<dbReference type="InterPro" id="IPR057137">
    <property type="entry name" value="CDP1-like_a_solenoid_2"/>
</dbReference>
<sequence length="783" mass="83619">MLKIKTDSLWHGISCPRKLKHVFTKKPNQLSANQLVDPPLLREQLVARFKPELSPESTNDGIAVSLECQQLLGFKAGSVPKNNEVSLAYEELAVGCSIEGFSQATMDSREELLDIVKADIIGSKSSGAAERLHTMSIPYHLVPGALVVLVEVGYNDEAIQLGHDLLLTNQLSSSTVIRNDVLLSMATACCNLAGEALESGTQVSLACQHLEDALEILSSAGTSSGAKASGSTLAPGLAQEIQGTLRSLRAPSIREELLGSAMSQGKGAPPSASAVERRKQAVRSLRDHVLDKEAHSTTSSVPPGVPPAPVKELLSTLTSDELTHLIEWEHLAKSTQARAWMYPGLLQSVAVAHIVTGYKQRQPTYMKMSMSILKHLTSSSQKTATGKVPELLVLQGVCQLLLGEVLASTRLMKQASEVNRSENKGTRSTEPAATDDNVWGAGAYTYITQQSPPGDDGLLPGLCLFTKKWLKQVAFPLFIDTATLPPAISLNQYFDDTRVEALIAVYDEKTPQSDVSSSSSEMYREAGLQGGLVSQLLGTAQEGLHTAVSSVNKAMSQSSPQSILSSTLISPPSNKLKMIALAAGCGALGLMVVASLTQSNQQGRAHPNSLSADSQANSMSRRNNGRVSLSISPLQQDSLDKKGAERLIASWQVAKQACLGASYDISGLPVVLTGHALHEAEQKVLEFREKGWSMQYKLSKCKVSDVDVSSLKASGEKGPVIVSATFDESASMHGRDGKAADSYRSSYEARYHMVKVKELGAKGGAGWKIAKIVILGENSDTGL</sequence>
<name>A0A250X9I1_9CHLO</name>
<dbReference type="Pfam" id="PF23468">
    <property type="entry name" value="ARC6"/>
    <property type="match status" value="1"/>
</dbReference>